<protein>
    <submittedName>
        <fullName evidence="5">Pectin methylesterase family protein</fullName>
    </submittedName>
</protein>
<reference evidence="5" key="1">
    <citation type="submission" date="2019-09" db="EMBL/GenBank/DDBJ databases">
        <title>Draft genome information of white flower Hibiscus syriacus.</title>
        <authorList>
            <person name="Kim Y.-M."/>
        </authorList>
    </citation>
    <scope>NUCLEOTIDE SEQUENCE [LARGE SCALE GENOMIC DNA]</scope>
    <source>
        <strain evidence="5">YM2019G1</strain>
    </source>
</reference>
<dbReference type="UniPathway" id="UPA00545">
    <property type="reaction ID" value="UER00823"/>
</dbReference>
<dbReference type="SUPFAM" id="SSF51126">
    <property type="entry name" value="Pectin lyase-like"/>
    <property type="match status" value="1"/>
</dbReference>
<feature type="domain" description="Pectinesterase catalytic" evidence="4">
    <location>
        <begin position="58"/>
        <end position="112"/>
    </location>
</feature>
<keyword evidence="2" id="KW-0378">Hydrolase</keyword>
<organism evidence="5 6">
    <name type="scientific">Hibiscus syriacus</name>
    <name type="common">Rose of Sharon</name>
    <dbReference type="NCBI Taxonomy" id="106335"/>
    <lineage>
        <taxon>Eukaryota</taxon>
        <taxon>Viridiplantae</taxon>
        <taxon>Streptophyta</taxon>
        <taxon>Embryophyta</taxon>
        <taxon>Tracheophyta</taxon>
        <taxon>Spermatophyta</taxon>
        <taxon>Magnoliopsida</taxon>
        <taxon>eudicotyledons</taxon>
        <taxon>Gunneridae</taxon>
        <taxon>Pentapetalae</taxon>
        <taxon>rosids</taxon>
        <taxon>malvids</taxon>
        <taxon>Malvales</taxon>
        <taxon>Malvaceae</taxon>
        <taxon>Malvoideae</taxon>
        <taxon>Hibiscus</taxon>
    </lineage>
</organism>
<comment type="pathway">
    <text evidence="1">Glycan metabolism; pectin degradation; 2-dehydro-3-deoxy-D-gluconate from pectin: step 1/5.</text>
</comment>
<gene>
    <name evidence="5" type="ORF">F3Y22_tig00111503pilonHSYRG00009</name>
</gene>
<keyword evidence="3" id="KW-0063">Aspartyl esterase</keyword>
<evidence type="ECO:0000256" key="3">
    <source>
        <dbReference type="ARBA" id="ARBA00023085"/>
    </source>
</evidence>
<dbReference type="GO" id="GO:0042545">
    <property type="term" value="P:cell wall modification"/>
    <property type="evidence" value="ECO:0007669"/>
    <property type="project" value="InterPro"/>
</dbReference>
<dbReference type="Gene3D" id="2.160.20.10">
    <property type="entry name" value="Single-stranded right-handed beta-helix, Pectin lyase-like"/>
    <property type="match status" value="1"/>
</dbReference>
<evidence type="ECO:0000259" key="4">
    <source>
        <dbReference type="Pfam" id="PF01095"/>
    </source>
</evidence>
<dbReference type="EMBL" id="VEPZ02001355">
    <property type="protein sequence ID" value="KAE8677692.1"/>
    <property type="molecule type" value="Genomic_DNA"/>
</dbReference>
<dbReference type="GO" id="GO:0030599">
    <property type="term" value="F:pectinesterase activity"/>
    <property type="evidence" value="ECO:0007669"/>
    <property type="project" value="InterPro"/>
</dbReference>
<dbReference type="GO" id="GO:0045490">
    <property type="term" value="P:pectin catabolic process"/>
    <property type="evidence" value="ECO:0007669"/>
    <property type="project" value="UniProtKB-UniPathway"/>
</dbReference>
<keyword evidence="6" id="KW-1185">Reference proteome</keyword>
<dbReference type="InterPro" id="IPR000070">
    <property type="entry name" value="Pectinesterase_cat"/>
</dbReference>
<dbReference type="PANTHER" id="PTHR31707">
    <property type="entry name" value="PECTINESTERASE"/>
    <property type="match status" value="1"/>
</dbReference>
<dbReference type="Proteomes" id="UP000436088">
    <property type="component" value="Unassembled WGS sequence"/>
</dbReference>
<sequence length="113" mass="12371">MVLQNCNIYPQLLMPNQFNTITAQGRTDPNQNTGISIHKCAIKPASDLASSIGKTKTESDGNFALDTLYYAKYDNKGPGSNTASRVQWGSYHRDISESEADGFTVSKFIDGEC</sequence>
<evidence type="ECO:0000256" key="2">
    <source>
        <dbReference type="ARBA" id="ARBA00022801"/>
    </source>
</evidence>
<evidence type="ECO:0000313" key="6">
    <source>
        <dbReference type="Proteomes" id="UP000436088"/>
    </source>
</evidence>
<feature type="domain" description="Pectinesterase catalytic" evidence="4">
    <location>
        <begin position="2"/>
        <end position="57"/>
    </location>
</feature>
<dbReference type="Pfam" id="PF01095">
    <property type="entry name" value="Pectinesterase"/>
    <property type="match status" value="2"/>
</dbReference>
<dbReference type="AlphaFoldDB" id="A0A6A2XQ83"/>
<dbReference type="InterPro" id="IPR012334">
    <property type="entry name" value="Pectin_lyas_fold"/>
</dbReference>
<evidence type="ECO:0000313" key="5">
    <source>
        <dbReference type="EMBL" id="KAE8677692.1"/>
    </source>
</evidence>
<name>A0A6A2XQ83_HIBSY</name>
<proteinExistence type="predicted"/>
<accession>A0A6A2XQ83</accession>
<evidence type="ECO:0000256" key="1">
    <source>
        <dbReference type="ARBA" id="ARBA00005184"/>
    </source>
</evidence>
<comment type="caution">
    <text evidence="5">The sequence shown here is derived from an EMBL/GenBank/DDBJ whole genome shotgun (WGS) entry which is preliminary data.</text>
</comment>
<dbReference type="InterPro" id="IPR011050">
    <property type="entry name" value="Pectin_lyase_fold/virulence"/>
</dbReference>